<protein>
    <recommendedName>
        <fullName evidence="3">Peptidase M13 N-terminal domain-containing protein</fullName>
    </recommendedName>
</protein>
<dbReference type="EMBL" id="JABSTU010000007">
    <property type="protein sequence ID" value="KAH8026494.1"/>
    <property type="molecule type" value="Genomic_DNA"/>
</dbReference>
<dbReference type="InterPro" id="IPR042089">
    <property type="entry name" value="Peptidase_M13_dom_2"/>
</dbReference>
<dbReference type="InterPro" id="IPR024079">
    <property type="entry name" value="MetalloPept_cat_dom_sf"/>
</dbReference>
<keyword evidence="2" id="KW-1185">Reference proteome</keyword>
<dbReference type="InterPro" id="IPR000718">
    <property type="entry name" value="Peptidase_M13"/>
</dbReference>
<name>A0A9J6DWT0_RHIMP</name>
<proteinExistence type="predicted"/>
<dbReference type="VEuPathDB" id="VectorBase:LOC119168406"/>
<dbReference type="GO" id="GO:0004222">
    <property type="term" value="F:metalloendopeptidase activity"/>
    <property type="evidence" value="ECO:0007669"/>
    <property type="project" value="InterPro"/>
</dbReference>
<dbReference type="AlphaFoldDB" id="A0A9J6DWT0"/>
<accession>A0A9J6DWT0</accession>
<comment type="caution">
    <text evidence="1">The sequence shown here is derived from an EMBL/GenBank/DDBJ whole genome shotgun (WGS) entry which is preliminary data.</text>
</comment>
<dbReference type="PROSITE" id="PS51885">
    <property type="entry name" value="NEPRILYSIN"/>
    <property type="match status" value="1"/>
</dbReference>
<dbReference type="Gene3D" id="3.40.390.10">
    <property type="entry name" value="Collagenase (Catalytic Domain)"/>
    <property type="match status" value="1"/>
</dbReference>
<dbReference type="Proteomes" id="UP000821866">
    <property type="component" value="Unassembled WGS sequence"/>
</dbReference>
<reference evidence="1" key="2">
    <citation type="submission" date="2021-09" db="EMBL/GenBank/DDBJ databases">
        <authorList>
            <person name="Jia N."/>
            <person name="Wang J."/>
            <person name="Shi W."/>
            <person name="Du L."/>
            <person name="Sun Y."/>
            <person name="Zhan W."/>
            <person name="Jiang J."/>
            <person name="Wang Q."/>
            <person name="Zhang B."/>
            <person name="Ji P."/>
            <person name="Sakyi L.B."/>
            <person name="Cui X."/>
            <person name="Yuan T."/>
            <person name="Jiang B."/>
            <person name="Yang W."/>
            <person name="Lam T.T.-Y."/>
            <person name="Chang Q."/>
            <person name="Ding S."/>
            <person name="Wang X."/>
            <person name="Zhu J."/>
            <person name="Ruan X."/>
            <person name="Zhao L."/>
            <person name="Wei J."/>
            <person name="Que T."/>
            <person name="Du C."/>
            <person name="Cheng J."/>
            <person name="Dai P."/>
            <person name="Han X."/>
            <person name="Huang E."/>
            <person name="Gao Y."/>
            <person name="Liu J."/>
            <person name="Shao H."/>
            <person name="Ye R."/>
            <person name="Li L."/>
            <person name="Wei W."/>
            <person name="Wang X."/>
            <person name="Wang C."/>
            <person name="Huo Q."/>
            <person name="Li W."/>
            <person name="Guo W."/>
            <person name="Chen H."/>
            <person name="Chen S."/>
            <person name="Zhou L."/>
            <person name="Zhou L."/>
            <person name="Ni X."/>
            <person name="Tian J."/>
            <person name="Zhou Y."/>
            <person name="Sheng Y."/>
            <person name="Liu T."/>
            <person name="Pan Y."/>
            <person name="Xia L."/>
            <person name="Li J."/>
            <person name="Zhao F."/>
            <person name="Cao W."/>
        </authorList>
    </citation>
    <scope>NUCLEOTIDE SEQUENCE</scope>
    <source>
        <strain evidence="1">Rmic-2018</strain>
        <tissue evidence="1">Larvae</tissue>
    </source>
</reference>
<evidence type="ECO:0000313" key="2">
    <source>
        <dbReference type="Proteomes" id="UP000821866"/>
    </source>
</evidence>
<sequence length="275" mass="31231">MVYADHADLPLFSGCNKIACQQYMAAIITSINKSQNPCKNFYGFVCDDWKHQHHLISVVVAVEDSMYKRALDEVERASYNGRKQARNFSSTSSVEKKVAALAKSCVKLSENSLQDQKKFMTEHYLPWPEKSPWDPHAIVLDLSGNWNIHLWFQVNVRLSPFRMESTEPVLKFVTSAASHSWIDTLRLFVGHPTVSTRSLRCQKYVRRMLRLFDVSASRSAKIISTIEAMNKLALDTLAPAITAPEPRIVRMSSRDLPIQASPFQLVFWSCSSTST</sequence>
<dbReference type="Gene3D" id="1.10.1380.10">
    <property type="entry name" value="Neutral endopeptidase , domain2"/>
    <property type="match status" value="1"/>
</dbReference>
<reference evidence="1" key="1">
    <citation type="journal article" date="2020" name="Cell">
        <title>Large-Scale Comparative Analyses of Tick Genomes Elucidate Their Genetic Diversity and Vector Capacities.</title>
        <authorList>
            <consortium name="Tick Genome and Microbiome Consortium (TIGMIC)"/>
            <person name="Jia N."/>
            <person name="Wang J."/>
            <person name="Shi W."/>
            <person name="Du L."/>
            <person name="Sun Y."/>
            <person name="Zhan W."/>
            <person name="Jiang J.F."/>
            <person name="Wang Q."/>
            <person name="Zhang B."/>
            <person name="Ji P."/>
            <person name="Bell-Sakyi L."/>
            <person name="Cui X.M."/>
            <person name="Yuan T.T."/>
            <person name="Jiang B.G."/>
            <person name="Yang W.F."/>
            <person name="Lam T.T."/>
            <person name="Chang Q.C."/>
            <person name="Ding S.J."/>
            <person name="Wang X.J."/>
            <person name="Zhu J.G."/>
            <person name="Ruan X.D."/>
            <person name="Zhao L."/>
            <person name="Wei J.T."/>
            <person name="Ye R.Z."/>
            <person name="Que T.C."/>
            <person name="Du C.H."/>
            <person name="Zhou Y.H."/>
            <person name="Cheng J.X."/>
            <person name="Dai P.F."/>
            <person name="Guo W.B."/>
            <person name="Han X.H."/>
            <person name="Huang E.J."/>
            <person name="Li L.F."/>
            <person name="Wei W."/>
            <person name="Gao Y.C."/>
            <person name="Liu J.Z."/>
            <person name="Shao H.Z."/>
            <person name="Wang X."/>
            <person name="Wang C.C."/>
            <person name="Yang T.C."/>
            <person name="Huo Q.B."/>
            <person name="Li W."/>
            <person name="Chen H.Y."/>
            <person name="Chen S.E."/>
            <person name="Zhou L.G."/>
            <person name="Ni X.B."/>
            <person name="Tian J.H."/>
            <person name="Sheng Y."/>
            <person name="Liu T."/>
            <person name="Pan Y.S."/>
            <person name="Xia L.Y."/>
            <person name="Li J."/>
            <person name="Zhao F."/>
            <person name="Cao W.C."/>
        </authorList>
    </citation>
    <scope>NUCLEOTIDE SEQUENCE</scope>
    <source>
        <strain evidence="1">Rmic-2018</strain>
    </source>
</reference>
<gene>
    <name evidence="1" type="ORF">HPB51_020986</name>
</gene>
<evidence type="ECO:0000313" key="1">
    <source>
        <dbReference type="EMBL" id="KAH8026494.1"/>
    </source>
</evidence>
<organism evidence="1 2">
    <name type="scientific">Rhipicephalus microplus</name>
    <name type="common">Cattle tick</name>
    <name type="synonym">Boophilus microplus</name>
    <dbReference type="NCBI Taxonomy" id="6941"/>
    <lineage>
        <taxon>Eukaryota</taxon>
        <taxon>Metazoa</taxon>
        <taxon>Ecdysozoa</taxon>
        <taxon>Arthropoda</taxon>
        <taxon>Chelicerata</taxon>
        <taxon>Arachnida</taxon>
        <taxon>Acari</taxon>
        <taxon>Parasitiformes</taxon>
        <taxon>Ixodida</taxon>
        <taxon>Ixodoidea</taxon>
        <taxon>Ixodidae</taxon>
        <taxon>Rhipicephalinae</taxon>
        <taxon>Rhipicephalus</taxon>
        <taxon>Boophilus</taxon>
    </lineage>
</organism>
<dbReference type="GO" id="GO:0006508">
    <property type="term" value="P:proteolysis"/>
    <property type="evidence" value="ECO:0007669"/>
    <property type="project" value="InterPro"/>
</dbReference>
<dbReference type="SUPFAM" id="SSF55486">
    <property type="entry name" value="Metalloproteases ('zincins'), catalytic domain"/>
    <property type="match status" value="1"/>
</dbReference>
<evidence type="ECO:0008006" key="3">
    <source>
        <dbReference type="Google" id="ProtNLM"/>
    </source>
</evidence>